<dbReference type="Pfam" id="PF14365">
    <property type="entry name" value="Neprosin_AP"/>
    <property type="match status" value="1"/>
</dbReference>
<evidence type="ECO:0000313" key="4">
    <source>
        <dbReference type="Proteomes" id="UP001558713"/>
    </source>
</evidence>
<dbReference type="InterPro" id="IPR053168">
    <property type="entry name" value="Glutamic_endopeptidase"/>
</dbReference>
<keyword evidence="1" id="KW-0732">Signal</keyword>
<dbReference type="PROSITE" id="PS52045">
    <property type="entry name" value="NEPROSIN_PEP_CD"/>
    <property type="match status" value="1"/>
</dbReference>
<protein>
    <submittedName>
        <fullName evidence="3">Protein neprosin</fullName>
    </submittedName>
</protein>
<dbReference type="InterPro" id="IPR004314">
    <property type="entry name" value="Neprosin"/>
</dbReference>
<proteinExistence type="predicted"/>
<dbReference type="AlphaFoldDB" id="A0ABD0Z8E5"/>
<keyword evidence="4" id="KW-1185">Reference proteome</keyword>
<comment type="caution">
    <text evidence="3">The sequence shown here is derived from an EMBL/GenBank/DDBJ whole genome shotgun (WGS) entry which is preliminary data.</text>
</comment>
<feature type="chain" id="PRO_5044829095" evidence="1">
    <location>
        <begin position="24"/>
        <end position="401"/>
    </location>
</feature>
<dbReference type="InterPro" id="IPR025521">
    <property type="entry name" value="Neprosin_propep"/>
</dbReference>
<dbReference type="Proteomes" id="UP001558713">
    <property type="component" value="Unassembled WGS sequence"/>
</dbReference>
<dbReference type="PANTHER" id="PTHR31589:SF61">
    <property type="entry name" value="CARBOXYL-TERMINAL PEPTIDASE-RELATED"/>
    <property type="match status" value="1"/>
</dbReference>
<evidence type="ECO:0000259" key="2">
    <source>
        <dbReference type="PROSITE" id="PS52045"/>
    </source>
</evidence>
<name>A0ABD0Z8E5_CARAN</name>
<evidence type="ECO:0000313" key="3">
    <source>
        <dbReference type="EMBL" id="KAL1190763.1"/>
    </source>
</evidence>
<gene>
    <name evidence="3" type="ORF">V5N11_013308</name>
</gene>
<dbReference type="Pfam" id="PF03080">
    <property type="entry name" value="Neprosin"/>
    <property type="match status" value="1"/>
</dbReference>
<accession>A0ABD0Z8E5</accession>
<feature type="domain" description="Neprosin PEP catalytic" evidence="2">
    <location>
        <begin position="148"/>
        <end position="399"/>
    </location>
</feature>
<sequence>MTSFKNCVLLILLTIALIIVVDAAKEGRAIPSEEEKKELKKQLKAINKPAIKSFKTEHSEIFDCIDIHKQLAFDHPLLKNHSVQLKPTTVGNNISERFGPFQLMQEGISCPDGTVIVKRITMQNLMHAQRLKSMGLFGSRHFLTERNNTDSNGQSYLAELCFGPRNFSGAEGYLNLWEPQVSQDQVSLAFLAVGGGSKENFASIAVGWMVNPSLYQNDHVHLYVSWTMNGSNRGCYDLTCPGFVQVSKNIPLGVILKPISIYDGSQYEIRLKLQLYGTNRDWWFSFKGESIGYWPGALFKDQGLANRAKYASWGGQTYSRNTEKTPIMGSGHWPSEGLYKAAYVNSLKVIGNKGTVMDPGLKDLKVYESNPNCYKAILVHEDKVPWLRAVYYGGPAGCIGQ</sequence>
<organism evidence="3 4">
    <name type="scientific">Cardamine amara subsp. amara</name>
    <dbReference type="NCBI Taxonomy" id="228776"/>
    <lineage>
        <taxon>Eukaryota</taxon>
        <taxon>Viridiplantae</taxon>
        <taxon>Streptophyta</taxon>
        <taxon>Embryophyta</taxon>
        <taxon>Tracheophyta</taxon>
        <taxon>Spermatophyta</taxon>
        <taxon>Magnoliopsida</taxon>
        <taxon>eudicotyledons</taxon>
        <taxon>Gunneridae</taxon>
        <taxon>Pentapetalae</taxon>
        <taxon>rosids</taxon>
        <taxon>malvids</taxon>
        <taxon>Brassicales</taxon>
        <taxon>Brassicaceae</taxon>
        <taxon>Cardamineae</taxon>
        <taxon>Cardamine</taxon>
    </lineage>
</organism>
<reference evidence="3 4" key="1">
    <citation type="submission" date="2024-04" db="EMBL/GenBank/DDBJ databases">
        <title>Genome assembly C_amara_ONT_v2.</title>
        <authorList>
            <person name="Yant L."/>
            <person name="Moore C."/>
            <person name="Slenker M."/>
        </authorList>
    </citation>
    <scope>NUCLEOTIDE SEQUENCE [LARGE SCALE GENOMIC DNA]</scope>
    <source>
        <tissue evidence="3">Leaf</tissue>
    </source>
</reference>
<feature type="signal peptide" evidence="1">
    <location>
        <begin position="1"/>
        <end position="23"/>
    </location>
</feature>
<dbReference type="PANTHER" id="PTHR31589">
    <property type="entry name" value="PROTEIN, PUTATIVE (DUF239)-RELATED-RELATED"/>
    <property type="match status" value="1"/>
</dbReference>
<dbReference type="EMBL" id="JBANAX010000870">
    <property type="protein sequence ID" value="KAL1190763.1"/>
    <property type="molecule type" value="Genomic_DNA"/>
</dbReference>
<dbReference type="Gene3D" id="3.90.1320.10">
    <property type="entry name" value="Outer-capsid protein sigma 3, large lobe"/>
    <property type="match status" value="1"/>
</dbReference>
<evidence type="ECO:0000256" key="1">
    <source>
        <dbReference type="SAM" id="SignalP"/>
    </source>
</evidence>